<keyword evidence="3" id="KW-1185">Reference proteome</keyword>
<feature type="compositionally biased region" description="Basic and acidic residues" evidence="1">
    <location>
        <begin position="180"/>
        <end position="196"/>
    </location>
</feature>
<feature type="compositionally biased region" description="Polar residues" evidence="1">
    <location>
        <begin position="225"/>
        <end position="234"/>
    </location>
</feature>
<feature type="compositionally biased region" description="Low complexity" evidence="1">
    <location>
        <begin position="103"/>
        <end position="112"/>
    </location>
</feature>
<dbReference type="AlphaFoldDB" id="A0A3M2IZW2"/>
<feature type="compositionally biased region" description="Low complexity" evidence="1">
    <location>
        <begin position="197"/>
        <end position="206"/>
    </location>
</feature>
<feature type="compositionally biased region" description="Low complexity" evidence="1">
    <location>
        <begin position="35"/>
        <end position="50"/>
    </location>
</feature>
<dbReference type="EMBL" id="RFFI01000136">
    <property type="protein sequence ID" value="RMI04723.1"/>
    <property type="molecule type" value="Genomic_DNA"/>
</dbReference>
<gene>
    <name evidence="2" type="ORF">EBM89_17950</name>
</gene>
<name>A0A3M2IZW2_9CELL</name>
<organism evidence="2 3">
    <name type="scientific">Cellulomonas triticagri</name>
    <dbReference type="NCBI Taxonomy" id="2483352"/>
    <lineage>
        <taxon>Bacteria</taxon>
        <taxon>Bacillati</taxon>
        <taxon>Actinomycetota</taxon>
        <taxon>Actinomycetes</taxon>
        <taxon>Micrococcales</taxon>
        <taxon>Cellulomonadaceae</taxon>
        <taxon>Cellulomonas</taxon>
    </lineage>
</organism>
<evidence type="ECO:0000313" key="2">
    <source>
        <dbReference type="EMBL" id="RMI04723.1"/>
    </source>
</evidence>
<protein>
    <submittedName>
        <fullName evidence="2">Uncharacterized protein</fullName>
    </submittedName>
</protein>
<evidence type="ECO:0000313" key="3">
    <source>
        <dbReference type="Proteomes" id="UP000269289"/>
    </source>
</evidence>
<feature type="region of interest" description="Disordered" evidence="1">
    <location>
        <begin position="1"/>
        <end position="126"/>
    </location>
</feature>
<proteinExistence type="predicted"/>
<feature type="region of interest" description="Disordered" evidence="1">
    <location>
        <begin position="146"/>
        <end position="244"/>
    </location>
</feature>
<accession>A0A3M2IZW2</accession>
<comment type="caution">
    <text evidence="2">The sequence shown here is derived from an EMBL/GenBank/DDBJ whole genome shotgun (WGS) entry which is preliminary data.</text>
</comment>
<sequence>AAAGGWGQPEPAAPAPQQPVGWSTPVAEPEQSWGAPAQPEAAPAPASALPTRTRGTVPPPIPEPGAEPAEDRRPHRDMSAWASSWSPDGAPVPQPTRAPSWSAQPAAGATPAPEAPAPRPAAALDPDAASMFALRANIQEQALSELSQLSSYRPQVDSPSAGGSLTRRVPTAIPAAPEISKPETGEAPARDADGLRSRLSSFQSGSRRGRRALSETEEGQPGTVPDQQPRTAPDSQPVPPSPSW</sequence>
<feature type="non-terminal residue" evidence="2">
    <location>
        <position position="1"/>
    </location>
</feature>
<evidence type="ECO:0000256" key="1">
    <source>
        <dbReference type="SAM" id="MobiDB-lite"/>
    </source>
</evidence>
<dbReference type="Proteomes" id="UP000269289">
    <property type="component" value="Unassembled WGS sequence"/>
</dbReference>
<reference evidence="2 3" key="1">
    <citation type="submission" date="2018-10" db="EMBL/GenBank/DDBJ databases">
        <title>Isolation, diversity and antifungal activity of actinobacteria from wheat.</title>
        <authorList>
            <person name="Han C."/>
        </authorList>
    </citation>
    <scope>NUCLEOTIDE SEQUENCE [LARGE SCALE GENOMIC DNA]</scope>
    <source>
        <strain evidence="2 3">NEAU-YY56</strain>
    </source>
</reference>
<feature type="compositionally biased region" description="Basic and acidic residues" evidence="1">
    <location>
        <begin position="69"/>
        <end position="78"/>
    </location>
</feature>